<evidence type="ECO:0000259" key="7">
    <source>
        <dbReference type="Pfam" id="PF00892"/>
    </source>
</evidence>
<feature type="transmembrane region" description="Helical" evidence="6">
    <location>
        <begin position="267"/>
        <end position="286"/>
    </location>
</feature>
<gene>
    <name evidence="9" type="ORF">J2S69_003508</name>
    <name evidence="8" type="ORF">O2L01_11810</name>
</gene>
<comment type="similarity">
    <text evidence="2">Belongs to the EamA transporter family.</text>
</comment>
<organism evidence="8 10">
    <name type="scientific">Glycomyces lechevalierae</name>
    <dbReference type="NCBI Taxonomy" id="256034"/>
    <lineage>
        <taxon>Bacteria</taxon>
        <taxon>Bacillati</taxon>
        <taxon>Actinomycetota</taxon>
        <taxon>Actinomycetes</taxon>
        <taxon>Glycomycetales</taxon>
        <taxon>Glycomycetaceae</taxon>
        <taxon>Glycomyces</taxon>
    </lineage>
</organism>
<dbReference type="RefSeq" id="WP_270122136.1">
    <property type="nucleotide sequence ID" value="NZ_BAAAOM010000008.1"/>
</dbReference>
<evidence type="ECO:0000256" key="5">
    <source>
        <dbReference type="ARBA" id="ARBA00023136"/>
    </source>
</evidence>
<evidence type="ECO:0000256" key="1">
    <source>
        <dbReference type="ARBA" id="ARBA00004141"/>
    </source>
</evidence>
<dbReference type="InterPro" id="IPR037185">
    <property type="entry name" value="EmrE-like"/>
</dbReference>
<evidence type="ECO:0000256" key="2">
    <source>
        <dbReference type="ARBA" id="ARBA00007362"/>
    </source>
</evidence>
<keyword evidence="11" id="KW-1185">Reference proteome</keyword>
<dbReference type="GO" id="GO:0016020">
    <property type="term" value="C:membrane"/>
    <property type="evidence" value="ECO:0007669"/>
    <property type="project" value="UniProtKB-SubCell"/>
</dbReference>
<keyword evidence="3 6" id="KW-0812">Transmembrane</keyword>
<dbReference type="EMBL" id="JAPZVQ010000006">
    <property type="protein sequence ID" value="MDA1385670.1"/>
    <property type="molecule type" value="Genomic_DNA"/>
</dbReference>
<evidence type="ECO:0000256" key="4">
    <source>
        <dbReference type="ARBA" id="ARBA00022989"/>
    </source>
</evidence>
<proteinExistence type="inferred from homology"/>
<evidence type="ECO:0000313" key="11">
    <source>
        <dbReference type="Proteomes" id="UP001183604"/>
    </source>
</evidence>
<feature type="transmembrane region" description="Helical" evidence="6">
    <location>
        <begin position="243"/>
        <end position="261"/>
    </location>
</feature>
<evidence type="ECO:0000313" key="9">
    <source>
        <dbReference type="EMBL" id="MDR7339789.1"/>
    </source>
</evidence>
<feature type="domain" description="EamA" evidence="7">
    <location>
        <begin position="153"/>
        <end position="283"/>
    </location>
</feature>
<feature type="transmembrane region" description="Helical" evidence="6">
    <location>
        <begin position="213"/>
        <end position="234"/>
    </location>
</feature>
<reference evidence="8" key="1">
    <citation type="submission" date="2022-12" db="EMBL/GenBank/DDBJ databases">
        <title>Gycomyces niveus sp.nov., a novel actinomycete isolated from soil in Shouguang.</title>
        <authorList>
            <person name="Yang X."/>
        </authorList>
    </citation>
    <scope>NUCLEOTIDE SEQUENCE</scope>
    <source>
        <strain evidence="8">DSM 44724</strain>
    </source>
</reference>
<dbReference type="SUPFAM" id="SSF103481">
    <property type="entry name" value="Multidrug resistance efflux transporter EmrE"/>
    <property type="match status" value="2"/>
</dbReference>
<evidence type="ECO:0000256" key="3">
    <source>
        <dbReference type="ARBA" id="ARBA00022692"/>
    </source>
</evidence>
<sequence>MQPIRDRAALAAFAGATLLAGCNAVGIRFSNRELDPLWGAAVRFGAAALLLFAVLAVMRLRLPRGKALAGAVVFGVLNFGVPFSLAYYALVYLHAGLGQTLLALVPLATLLLAVAQGQEHFHTAALLGTLIAVAGVAVVSQAPLRADVPLPVLLAALGAVLSFAEAAVLVKRLPEVHPVTMNAVGMGAAAVLLFAGSFAAGDRWVLPELADTWWALAYLVVAGSVLTFVLYLMVIQRWGGPRAAYLFVVVPVVAIVVSAWLDDEPLTVSLLVGTPLILVGVYVGALRGRRARA</sequence>
<protein>
    <submittedName>
        <fullName evidence="8">DMT family transporter</fullName>
    </submittedName>
    <submittedName>
        <fullName evidence="9">Drug/metabolite transporter (DMT)-like permease</fullName>
    </submittedName>
</protein>
<feature type="transmembrane region" description="Helical" evidence="6">
    <location>
        <begin position="40"/>
        <end position="60"/>
    </location>
</feature>
<keyword evidence="5 6" id="KW-0472">Membrane</keyword>
<keyword evidence="4 6" id="KW-1133">Transmembrane helix</keyword>
<accession>A0A9X3PKF2</accession>
<dbReference type="Pfam" id="PF00892">
    <property type="entry name" value="EamA"/>
    <property type="match status" value="2"/>
</dbReference>
<evidence type="ECO:0000313" key="8">
    <source>
        <dbReference type="EMBL" id="MDA1385670.1"/>
    </source>
</evidence>
<feature type="transmembrane region" description="Helical" evidence="6">
    <location>
        <begin position="67"/>
        <end position="90"/>
    </location>
</feature>
<feature type="transmembrane region" description="Helical" evidence="6">
    <location>
        <begin position="182"/>
        <end position="201"/>
    </location>
</feature>
<dbReference type="InterPro" id="IPR050638">
    <property type="entry name" value="AA-Vitamin_Transporters"/>
</dbReference>
<dbReference type="InterPro" id="IPR000620">
    <property type="entry name" value="EamA_dom"/>
</dbReference>
<feature type="domain" description="EamA" evidence="7">
    <location>
        <begin position="11"/>
        <end position="140"/>
    </location>
</feature>
<feature type="transmembrane region" description="Helical" evidence="6">
    <location>
        <begin position="150"/>
        <end position="170"/>
    </location>
</feature>
<feature type="transmembrane region" description="Helical" evidence="6">
    <location>
        <begin position="96"/>
        <end position="115"/>
    </location>
</feature>
<evidence type="ECO:0000313" key="10">
    <source>
        <dbReference type="Proteomes" id="UP001145799"/>
    </source>
</evidence>
<evidence type="ECO:0000256" key="6">
    <source>
        <dbReference type="SAM" id="Phobius"/>
    </source>
</evidence>
<dbReference type="Proteomes" id="UP001145799">
    <property type="component" value="Unassembled WGS sequence"/>
</dbReference>
<dbReference type="Proteomes" id="UP001183604">
    <property type="component" value="Unassembled WGS sequence"/>
</dbReference>
<feature type="transmembrane region" description="Helical" evidence="6">
    <location>
        <begin position="124"/>
        <end position="144"/>
    </location>
</feature>
<dbReference type="PANTHER" id="PTHR32322:SF2">
    <property type="entry name" value="EAMA DOMAIN-CONTAINING PROTEIN"/>
    <property type="match status" value="1"/>
</dbReference>
<dbReference type="PROSITE" id="PS51257">
    <property type="entry name" value="PROKAR_LIPOPROTEIN"/>
    <property type="match status" value="1"/>
</dbReference>
<reference evidence="9 11" key="2">
    <citation type="submission" date="2023-07" db="EMBL/GenBank/DDBJ databases">
        <title>Sequencing the genomes of 1000 actinobacteria strains.</title>
        <authorList>
            <person name="Klenk H.-P."/>
        </authorList>
    </citation>
    <scope>NUCLEOTIDE SEQUENCE [LARGE SCALE GENOMIC DNA]</scope>
    <source>
        <strain evidence="9 11">DSM 44724</strain>
    </source>
</reference>
<dbReference type="PANTHER" id="PTHR32322">
    <property type="entry name" value="INNER MEMBRANE TRANSPORTER"/>
    <property type="match status" value="1"/>
</dbReference>
<dbReference type="AlphaFoldDB" id="A0A9X3PKF2"/>
<dbReference type="EMBL" id="JAVDYD010000001">
    <property type="protein sequence ID" value="MDR7339789.1"/>
    <property type="molecule type" value="Genomic_DNA"/>
</dbReference>
<comment type="subcellular location">
    <subcellularLocation>
        <location evidence="1">Membrane</location>
        <topology evidence="1">Multi-pass membrane protein</topology>
    </subcellularLocation>
</comment>
<comment type="caution">
    <text evidence="8">The sequence shown here is derived from an EMBL/GenBank/DDBJ whole genome shotgun (WGS) entry which is preliminary data.</text>
</comment>
<name>A0A9X3PKF2_9ACTN</name>